<dbReference type="NCBIfam" id="TIGR00221">
    <property type="entry name" value="nagA"/>
    <property type="match status" value="1"/>
</dbReference>
<dbReference type="GO" id="GO:0008448">
    <property type="term" value="F:N-acetylglucosamine-6-phosphate deacetylase activity"/>
    <property type="evidence" value="ECO:0007669"/>
    <property type="project" value="UniProtKB-EC"/>
</dbReference>
<dbReference type="InterPro" id="IPR003764">
    <property type="entry name" value="GlcNAc_6-P_deAcase"/>
</dbReference>
<organism evidence="10 11">
    <name type="scientific">Actinomadura logoneensis</name>
    <dbReference type="NCBI Taxonomy" id="2293572"/>
    <lineage>
        <taxon>Bacteria</taxon>
        <taxon>Bacillati</taxon>
        <taxon>Actinomycetota</taxon>
        <taxon>Actinomycetes</taxon>
        <taxon>Streptosporangiales</taxon>
        <taxon>Thermomonosporaceae</taxon>
        <taxon>Actinomadura</taxon>
    </lineage>
</organism>
<feature type="binding site" evidence="7">
    <location>
        <begin position="313"/>
        <end position="315"/>
    </location>
    <ligand>
        <name>substrate</name>
    </ligand>
</feature>
<evidence type="ECO:0000313" key="11">
    <source>
        <dbReference type="Proteomes" id="UP000261811"/>
    </source>
</evidence>
<keyword evidence="2 8" id="KW-0479">Metal-binding</keyword>
<feature type="binding site" evidence="8">
    <location>
        <position position="137"/>
    </location>
    <ligand>
        <name>Zn(2+)</name>
        <dbReference type="ChEBI" id="CHEBI:29105"/>
    </ligand>
</feature>
<keyword evidence="3 5" id="KW-0378">Hydrolase</keyword>
<dbReference type="SUPFAM" id="SSF51338">
    <property type="entry name" value="Composite domain of metallo-dependent hydrolases"/>
    <property type="match status" value="1"/>
</dbReference>
<accession>A0A372JJ97</accession>
<evidence type="ECO:0000256" key="5">
    <source>
        <dbReference type="PIRNR" id="PIRNR038994"/>
    </source>
</evidence>
<dbReference type="Gene3D" id="2.30.40.10">
    <property type="entry name" value="Urease, subunit C, domain 1"/>
    <property type="match status" value="1"/>
</dbReference>
<feature type="active site" description="Proton donor/acceptor" evidence="6">
    <location>
        <position position="279"/>
    </location>
</feature>
<sequence length="389" mass="40214">MASLLITANRMILSPTEGPTRVVSPGYVRIEDGVITAAGEGLPDGPDAPDVHLEDGLLAPGLVDLQVNGFFGYDMVDADETGWRTVVERLPETGVTSFLPTFITAPVEVQAAALRRTEELLPALEGRGTRILGVHLEGPFLSEKRKGAHNPAHLTDPTPEKIATLLETGLVTLVTLAPERDGALDAIRTLTANGVLVSVGHSDATAAQVEAAADAGARKVTHIFNAQSGMNHRDPGVAAQALADERLSPGLILDLHHVSATVARVVFNAAAGRVVLVTDAASAAGMPPGTYELGGEPITMPEQGPPLRADGTIAGSGLRLDEAVGNALALGVDPATAVDAATRVPADLVGRTDLGRIAPGAKADLVWLGPDHRARMTWIDGQELLGGGS</sequence>
<evidence type="ECO:0000256" key="6">
    <source>
        <dbReference type="PIRSR" id="PIRSR038994-1"/>
    </source>
</evidence>
<dbReference type="SUPFAM" id="SSF51556">
    <property type="entry name" value="Metallo-dependent hydrolases"/>
    <property type="match status" value="1"/>
</dbReference>
<dbReference type="OrthoDB" id="9776488at2"/>
<dbReference type="EMBL" id="QURH01000309">
    <property type="protein sequence ID" value="RFU40092.1"/>
    <property type="molecule type" value="Genomic_DNA"/>
</dbReference>
<dbReference type="GO" id="GO:0046872">
    <property type="term" value="F:metal ion binding"/>
    <property type="evidence" value="ECO:0007669"/>
    <property type="project" value="UniProtKB-KW"/>
</dbReference>
<dbReference type="Pfam" id="PF01979">
    <property type="entry name" value="Amidohydro_1"/>
    <property type="match status" value="1"/>
</dbReference>
<evidence type="ECO:0000256" key="1">
    <source>
        <dbReference type="ARBA" id="ARBA00010716"/>
    </source>
</evidence>
<dbReference type="EC" id="3.5.1.25" evidence="10"/>
<dbReference type="PIRSF" id="PIRSF038994">
    <property type="entry name" value="NagA"/>
    <property type="match status" value="1"/>
</dbReference>
<gene>
    <name evidence="10" type="primary">nagA</name>
    <name evidence="10" type="ORF">DZF91_18950</name>
</gene>
<keyword evidence="4 5" id="KW-0119">Carbohydrate metabolism</keyword>
<protein>
    <submittedName>
        <fullName evidence="10">N-acetylglucosamine-6-phosphate deacetylase</fullName>
        <ecNumber evidence="10">3.5.1.25</ecNumber>
    </submittedName>
</protein>
<keyword evidence="11" id="KW-1185">Reference proteome</keyword>
<dbReference type="GO" id="GO:0006046">
    <property type="term" value="P:N-acetylglucosamine catabolic process"/>
    <property type="evidence" value="ECO:0007669"/>
    <property type="project" value="TreeGrafter"/>
</dbReference>
<dbReference type="AlphaFoldDB" id="A0A372JJ97"/>
<dbReference type="Gene3D" id="3.20.20.140">
    <property type="entry name" value="Metal-dependent hydrolases"/>
    <property type="match status" value="1"/>
</dbReference>
<evidence type="ECO:0000256" key="7">
    <source>
        <dbReference type="PIRSR" id="PIRSR038994-2"/>
    </source>
</evidence>
<feature type="domain" description="Amidohydrolase-related" evidence="9">
    <location>
        <begin position="58"/>
        <end position="382"/>
    </location>
</feature>
<dbReference type="PANTHER" id="PTHR11113">
    <property type="entry name" value="N-ACETYLGLUCOSAMINE-6-PHOSPHATE DEACETYLASE"/>
    <property type="match status" value="1"/>
</dbReference>
<evidence type="ECO:0000256" key="4">
    <source>
        <dbReference type="ARBA" id="ARBA00023277"/>
    </source>
</evidence>
<comment type="cofactor">
    <cofactor evidence="8">
        <name>a divalent metal cation</name>
        <dbReference type="ChEBI" id="CHEBI:60240"/>
    </cofactor>
    <text evidence="8">Binds 1 divalent metal cation per subunit.</text>
</comment>
<feature type="binding site" evidence="7">
    <location>
        <position position="257"/>
    </location>
    <ligand>
        <name>substrate</name>
    </ligand>
</feature>
<reference evidence="10 11" key="1">
    <citation type="submission" date="2018-08" db="EMBL/GenBank/DDBJ databases">
        <title>Actinomadura jelena sp. nov., a novel Actinomycete isolated from soil in Chad.</title>
        <authorList>
            <person name="Shi L."/>
        </authorList>
    </citation>
    <scope>NUCLEOTIDE SEQUENCE [LARGE SCALE GENOMIC DNA]</scope>
    <source>
        <strain evidence="10 11">NEAU-G17</strain>
    </source>
</reference>
<feature type="binding site" evidence="7">
    <location>
        <position position="148"/>
    </location>
    <ligand>
        <name>substrate</name>
    </ligand>
</feature>
<evidence type="ECO:0000259" key="9">
    <source>
        <dbReference type="Pfam" id="PF01979"/>
    </source>
</evidence>
<dbReference type="InterPro" id="IPR032466">
    <property type="entry name" value="Metal_Hydrolase"/>
</dbReference>
<feature type="binding site" evidence="7">
    <location>
        <position position="233"/>
    </location>
    <ligand>
        <name>substrate</name>
    </ligand>
</feature>
<name>A0A372JJ97_9ACTN</name>
<evidence type="ECO:0000256" key="8">
    <source>
        <dbReference type="PIRSR" id="PIRSR038994-3"/>
    </source>
</evidence>
<dbReference type="InterPro" id="IPR006680">
    <property type="entry name" value="Amidohydro-rel"/>
</dbReference>
<evidence type="ECO:0000256" key="3">
    <source>
        <dbReference type="ARBA" id="ARBA00022801"/>
    </source>
</evidence>
<comment type="caution">
    <text evidence="10">The sequence shown here is derived from an EMBL/GenBank/DDBJ whole genome shotgun (WGS) entry which is preliminary data.</text>
</comment>
<dbReference type="CDD" id="cd00854">
    <property type="entry name" value="NagA"/>
    <property type="match status" value="1"/>
</dbReference>
<evidence type="ECO:0000313" key="10">
    <source>
        <dbReference type="EMBL" id="RFU40092.1"/>
    </source>
</evidence>
<dbReference type="Proteomes" id="UP000261811">
    <property type="component" value="Unassembled WGS sequence"/>
</dbReference>
<feature type="binding site" evidence="8">
    <location>
        <position position="201"/>
    </location>
    <ligand>
        <name>Zn(2+)</name>
        <dbReference type="ChEBI" id="CHEBI:29105"/>
    </ligand>
</feature>
<dbReference type="InterPro" id="IPR011059">
    <property type="entry name" value="Metal-dep_hydrolase_composite"/>
</dbReference>
<feature type="binding site" evidence="7">
    <location>
        <begin position="225"/>
        <end position="226"/>
    </location>
    <ligand>
        <name>substrate</name>
    </ligand>
</feature>
<proteinExistence type="inferred from homology"/>
<dbReference type="PANTHER" id="PTHR11113:SF14">
    <property type="entry name" value="N-ACETYLGLUCOSAMINE-6-PHOSPHATE DEACETYLASE"/>
    <property type="match status" value="1"/>
</dbReference>
<evidence type="ECO:0000256" key="2">
    <source>
        <dbReference type="ARBA" id="ARBA00022723"/>
    </source>
</evidence>
<comment type="similarity">
    <text evidence="1 5">Belongs to the metallo-dependent hydrolases superfamily. NagA family.</text>
</comment>
<feature type="binding site" evidence="8">
    <location>
        <position position="222"/>
    </location>
    <ligand>
        <name>Zn(2+)</name>
        <dbReference type="ChEBI" id="CHEBI:29105"/>
    </ligand>
</feature>